<evidence type="ECO:0000259" key="11">
    <source>
        <dbReference type="Pfam" id="PF13796"/>
    </source>
</evidence>
<gene>
    <name evidence="12" type="ORF">ABT317_36820</name>
</gene>
<dbReference type="Gene3D" id="3.30.565.10">
    <property type="entry name" value="Histidine kinase-like ATPase, C-terminal domain"/>
    <property type="match status" value="1"/>
</dbReference>
<evidence type="ECO:0000256" key="5">
    <source>
        <dbReference type="ARBA" id="ARBA00022741"/>
    </source>
</evidence>
<feature type="transmembrane region" description="Helical" evidence="9">
    <location>
        <begin position="16"/>
        <end position="38"/>
    </location>
</feature>
<keyword evidence="13" id="KW-1185">Reference proteome</keyword>
<keyword evidence="5" id="KW-0547">Nucleotide-binding</keyword>
<accession>A0ABV1WFG4</accession>
<protein>
    <recommendedName>
        <fullName evidence="2">histidine kinase</fullName>
        <ecNumber evidence="2">2.7.13.3</ecNumber>
    </recommendedName>
</protein>
<evidence type="ECO:0000256" key="7">
    <source>
        <dbReference type="ARBA" id="ARBA00022840"/>
    </source>
</evidence>
<dbReference type="InterPro" id="IPR025828">
    <property type="entry name" value="Put_sensor_dom"/>
</dbReference>
<keyword evidence="4" id="KW-0808">Transferase</keyword>
<evidence type="ECO:0000256" key="6">
    <source>
        <dbReference type="ARBA" id="ARBA00022777"/>
    </source>
</evidence>
<evidence type="ECO:0000256" key="4">
    <source>
        <dbReference type="ARBA" id="ARBA00022679"/>
    </source>
</evidence>
<keyword evidence="9" id="KW-0812">Transmembrane</keyword>
<name>A0ABV1WFG4_9ACTN</name>
<dbReference type="Pfam" id="PF13796">
    <property type="entry name" value="Sensor"/>
    <property type="match status" value="1"/>
</dbReference>
<evidence type="ECO:0000256" key="2">
    <source>
        <dbReference type="ARBA" id="ARBA00012438"/>
    </source>
</evidence>
<reference evidence="12 13" key="1">
    <citation type="submission" date="2024-06" db="EMBL/GenBank/DDBJ databases">
        <title>The Natural Products Discovery Center: Release of the First 8490 Sequenced Strains for Exploring Actinobacteria Biosynthetic Diversity.</title>
        <authorList>
            <person name="Kalkreuter E."/>
            <person name="Kautsar S.A."/>
            <person name="Yang D."/>
            <person name="Bader C.D."/>
            <person name="Teijaro C.N."/>
            <person name="Fluegel L."/>
            <person name="Davis C.M."/>
            <person name="Simpson J.R."/>
            <person name="Lauterbach L."/>
            <person name="Steele A.D."/>
            <person name="Gui C."/>
            <person name="Meng S."/>
            <person name="Li G."/>
            <person name="Viehrig K."/>
            <person name="Ye F."/>
            <person name="Su P."/>
            <person name="Kiefer A.F."/>
            <person name="Nichols A."/>
            <person name="Cepeda A.J."/>
            <person name="Yan W."/>
            <person name="Fan B."/>
            <person name="Jiang Y."/>
            <person name="Adhikari A."/>
            <person name="Zheng C.-J."/>
            <person name="Schuster L."/>
            <person name="Cowan T.M."/>
            <person name="Smanski M.J."/>
            <person name="Chevrette M.G."/>
            <person name="De Carvalho L.P.S."/>
            <person name="Shen B."/>
        </authorList>
    </citation>
    <scope>NUCLEOTIDE SEQUENCE [LARGE SCALE GENOMIC DNA]</scope>
    <source>
        <strain evidence="12 13">NPDC000634</strain>
    </source>
</reference>
<evidence type="ECO:0000259" key="10">
    <source>
        <dbReference type="Pfam" id="PF07730"/>
    </source>
</evidence>
<feature type="transmembrane region" description="Helical" evidence="9">
    <location>
        <begin position="108"/>
        <end position="132"/>
    </location>
</feature>
<dbReference type="InterPro" id="IPR011712">
    <property type="entry name" value="Sig_transdc_His_kin_sub3_dim/P"/>
</dbReference>
<feature type="transmembrane region" description="Helical" evidence="9">
    <location>
        <begin position="44"/>
        <end position="66"/>
    </location>
</feature>
<evidence type="ECO:0000256" key="8">
    <source>
        <dbReference type="ARBA" id="ARBA00023012"/>
    </source>
</evidence>
<keyword evidence="9" id="KW-0472">Membrane</keyword>
<dbReference type="PANTHER" id="PTHR24421">
    <property type="entry name" value="NITRATE/NITRITE SENSOR PROTEIN NARX-RELATED"/>
    <property type="match status" value="1"/>
</dbReference>
<evidence type="ECO:0000256" key="1">
    <source>
        <dbReference type="ARBA" id="ARBA00000085"/>
    </source>
</evidence>
<dbReference type="Proteomes" id="UP001458415">
    <property type="component" value="Unassembled WGS sequence"/>
</dbReference>
<dbReference type="Gene3D" id="1.20.5.1930">
    <property type="match status" value="1"/>
</dbReference>
<comment type="caution">
    <text evidence="12">The sequence shown here is derived from an EMBL/GenBank/DDBJ whole genome shotgun (WGS) entry which is preliminary data.</text>
</comment>
<keyword evidence="7" id="KW-0067">ATP-binding</keyword>
<proteinExistence type="predicted"/>
<dbReference type="InterPro" id="IPR036890">
    <property type="entry name" value="HATPase_C_sf"/>
</dbReference>
<dbReference type="PANTHER" id="PTHR24421:SF10">
    <property type="entry name" value="NITRATE_NITRITE SENSOR PROTEIN NARQ"/>
    <property type="match status" value="1"/>
</dbReference>
<evidence type="ECO:0000256" key="3">
    <source>
        <dbReference type="ARBA" id="ARBA00022553"/>
    </source>
</evidence>
<dbReference type="CDD" id="cd16917">
    <property type="entry name" value="HATPase_UhpB-NarQ-NarX-like"/>
    <property type="match status" value="1"/>
</dbReference>
<feature type="transmembrane region" description="Helical" evidence="9">
    <location>
        <begin position="166"/>
        <end position="188"/>
    </location>
</feature>
<organism evidence="12 13">
    <name type="scientific">Streptomyces carpinensis</name>
    <dbReference type="NCBI Taxonomy" id="66369"/>
    <lineage>
        <taxon>Bacteria</taxon>
        <taxon>Bacillati</taxon>
        <taxon>Actinomycetota</taxon>
        <taxon>Actinomycetes</taxon>
        <taxon>Kitasatosporales</taxon>
        <taxon>Streptomycetaceae</taxon>
        <taxon>Streptomyces</taxon>
    </lineage>
</organism>
<evidence type="ECO:0000256" key="9">
    <source>
        <dbReference type="SAM" id="Phobius"/>
    </source>
</evidence>
<dbReference type="EC" id="2.7.13.3" evidence="2"/>
<feature type="domain" description="Putative sensor" evidence="11">
    <location>
        <begin position="18"/>
        <end position="198"/>
    </location>
</feature>
<dbReference type="EMBL" id="JBEPCU010001018">
    <property type="protein sequence ID" value="MER6982387.1"/>
    <property type="molecule type" value="Genomic_DNA"/>
</dbReference>
<feature type="domain" description="Signal transduction histidine kinase subgroup 3 dimerisation and phosphoacceptor" evidence="10">
    <location>
        <begin position="227"/>
        <end position="290"/>
    </location>
</feature>
<dbReference type="SUPFAM" id="SSF55874">
    <property type="entry name" value="ATPase domain of HSP90 chaperone/DNA topoisomerase II/histidine kinase"/>
    <property type="match status" value="1"/>
</dbReference>
<dbReference type="Pfam" id="PF07730">
    <property type="entry name" value="HisKA_3"/>
    <property type="match status" value="1"/>
</dbReference>
<keyword evidence="6" id="KW-0418">Kinase</keyword>
<keyword evidence="8" id="KW-0902">Two-component regulatory system</keyword>
<evidence type="ECO:0000313" key="12">
    <source>
        <dbReference type="EMBL" id="MER6982387.1"/>
    </source>
</evidence>
<sequence>MSRPGFLLSVWPWRSAAYLLTGAVTGVAALVGIVTVAAVCGALAIVLVGLPLLVLAALGGIPVAGVERRRLRLIDRNPLSGRHQVPTAPGLRAWLTTRLREQATWREFGYALLFAGLLWPVDALAITVALLFPLSMVATPLLMATVGDGHEAKVLKQWTVTTWPTAFAVAVVGLFLMGLCGYVLGVTAGARAELTRLLIASREGELGAKVVELARSRVRLVDAFEAERRRIERDLHDGAQQRLVALTMTLGLARLDAPPGPLADQLTQAQEEAGKALAELRELIHGIHPKILADYGLDAAVADAADRCVVPVDVHLELPGRPTQAVESAVYFVVCEALANVAKHSGADRAQVSGSHRDGRLFLEVRDDGCGGADASAGSGLTGLADRVSVLDGRLALTSPPGGPTLLRVEIPCELTKAADRSA</sequence>
<keyword evidence="3" id="KW-0597">Phosphoprotein</keyword>
<dbReference type="RefSeq" id="WP_086722880.1">
    <property type="nucleotide sequence ID" value="NZ_MUBM01000016.1"/>
</dbReference>
<evidence type="ECO:0000313" key="13">
    <source>
        <dbReference type="Proteomes" id="UP001458415"/>
    </source>
</evidence>
<comment type="catalytic activity">
    <reaction evidence="1">
        <text>ATP + protein L-histidine = ADP + protein N-phospho-L-histidine.</text>
        <dbReference type="EC" id="2.7.13.3"/>
    </reaction>
</comment>
<dbReference type="InterPro" id="IPR050482">
    <property type="entry name" value="Sensor_HK_TwoCompSys"/>
</dbReference>
<keyword evidence="9" id="KW-1133">Transmembrane helix</keyword>